<dbReference type="PANTHER" id="PTHR39456">
    <property type="entry name" value="METAL-DEPENDENT HYDROLASE"/>
    <property type="match status" value="1"/>
</dbReference>
<accession>A0ABV9QWG9</accession>
<evidence type="ECO:0000313" key="1">
    <source>
        <dbReference type="EMBL" id="MFC4821695.1"/>
    </source>
</evidence>
<dbReference type="EMBL" id="JBHSHD010000010">
    <property type="protein sequence ID" value="MFC4821695.1"/>
    <property type="molecule type" value="Genomic_DNA"/>
</dbReference>
<keyword evidence="2" id="KW-1185">Reference proteome</keyword>
<evidence type="ECO:0000313" key="2">
    <source>
        <dbReference type="Proteomes" id="UP001595886"/>
    </source>
</evidence>
<dbReference type="GO" id="GO:0016787">
    <property type="term" value="F:hydrolase activity"/>
    <property type="evidence" value="ECO:0007669"/>
    <property type="project" value="UniProtKB-KW"/>
</dbReference>
<sequence length="294" mass="34487">MNRPLSHHETIVPREHLDFRIDETIPRYWFRGDAYKTRFFDAVQSGFPDGERYFITSVRAFRDRVEDPVMQQEVRDFMRQEGQHGLAHTRYNRMLEGQGLPMEDLIRDAKEKFDAWTRRYSPEFNVANTAAVEHFTATMAFAYFAKASVMDGAEPRIKALFAWHAIEEMEHKSVAFDVMQKVAGVGYFKRAAAMLFAMKNMIDFTYRYIDRMLAADGFTRWQRLRLHAKNFLWIHGPRKGVYGSLTGKLLVYFRPGFHPTHEPTIHNYGNWLEAWERTHDPFAACDALCAAAWR</sequence>
<comment type="caution">
    <text evidence="1">The sequence shown here is derived from an EMBL/GenBank/DDBJ whole genome shotgun (WGS) entry which is preliminary data.</text>
</comment>
<dbReference type="PIRSF" id="PIRSF007580">
    <property type="entry name" value="UCP07580"/>
    <property type="match status" value="1"/>
</dbReference>
<dbReference type="InterPro" id="IPR016516">
    <property type="entry name" value="UCP07580"/>
</dbReference>
<reference evidence="2" key="1">
    <citation type="journal article" date="2019" name="Int. J. Syst. Evol. Microbiol.">
        <title>The Global Catalogue of Microorganisms (GCM) 10K type strain sequencing project: providing services to taxonomists for standard genome sequencing and annotation.</title>
        <authorList>
            <consortium name="The Broad Institute Genomics Platform"/>
            <consortium name="The Broad Institute Genome Sequencing Center for Infectious Disease"/>
            <person name="Wu L."/>
            <person name="Ma J."/>
        </authorList>
    </citation>
    <scope>NUCLEOTIDE SEQUENCE [LARGE SCALE GENOMIC DNA]</scope>
    <source>
        <strain evidence="2">CCUG 30340</strain>
    </source>
</reference>
<dbReference type="Pfam" id="PF10118">
    <property type="entry name" value="Metal_hydrol"/>
    <property type="match status" value="1"/>
</dbReference>
<proteinExistence type="predicted"/>
<dbReference type="RefSeq" id="WP_380021968.1">
    <property type="nucleotide sequence ID" value="NZ_JBHSHD010000010.1"/>
</dbReference>
<gene>
    <name evidence="1" type="ORF">ACFO6Q_15285</name>
</gene>
<dbReference type="Proteomes" id="UP001595886">
    <property type="component" value="Unassembled WGS sequence"/>
</dbReference>
<protein>
    <submittedName>
        <fullName evidence="1">Metal-dependent hydrolase</fullName>
    </submittedName>
</protein>
<dbReference type="InterPro" id="IPR009078">
    <property type="entry name" value="Ferritin-like_SF"/>
</dbReference>
<dbReference type="SUPFAM" id="SSF47240">
    <property type="entry name" value="Ferritin-like"/>
    <property type="match status" value="1"/>
</dbReference>
<organism evidence="1 2">
    <name type="scientific">Dokdonella ginsengisoli</name>
    <dbReference type="NCBI Taxonomy" id="363846"/>
    <lineage>
        <taxon>Bacteria</taxon>
        <taxon>Pseudomonadati</taxon>
        <taxon>Pseudomonadota</taxon>
        <taxon>Gammaproteobacteria</taxon>
        <taxon>Lysobacterales</taxon>
        <taxon>Rhodanobacteraceae</taxon>
        <taxon>Dokdonella</taxon>
    </lineage>
</organism>
<name>A0ABV9QWG9_9GAMM</name>
<dbReference type="PANTHER" id="PTHR39456:SF1">
    <property type="entry name" value="METAL-DEPENDENT HYDROLASE"/>
    <property type="match status" value="1"/>
</dbReference>
<keyword evidence="1" id="KW-0378">Hydrolase</keyword>